<dbReference type="AlphaFoldDB" id="A0A7J6GMX6"/>
<feature type="chain" id="PRO_5029589182" description="Secreted protein" evidence="2">
    <location>
        <begin position="22"/>
        <end position="116"/>
    </location>
</feature>
<accession>A0A7J6GMX6</accession>
<gene>
    <name evidence="3" type="ORF">F8388_014210</name>
</gene>
<evidence type="ECO:0000313" key="3">
    <source>
        <dbReference type="EMBL" id="KAF4383710.1"/>
    </source>
</evidence>
<evidence type="ECO:0000256" key="2">
    <source>
        <dbReference type="SAM" id="SignalP"/>
    </source>
</evidence>
<dbReference type="Proteomes" id="UP000525078">
    <property type="component" value="Unassembled WGS sequence"/>
</dbReference>
<keyword evidence="2" id="KW-0732">Signal</keyword>
<evidence type="ECO:0008006" key="5">
    <source>
        <dbReference type="Google" id="ProtNLM"/>
    </source>
</evidence>
<feature type="region of interest" description="Disordered" evidence="1">
    <location>
        <begin position="24"/>
        <end position="43"/>
    </location>
</feature>
<reference evidence="3 4" key="1">
    <citation type="journal article" date="2020" name="bioRxiv">
        <title>Sequence and annotation of 42 cannabis genomes reveals extensive copy number variation in cannabinoid synthesis and pathogen resistance genes.</title>
        <authorList>
            <person name="Mckernan K.J."/>
            <person name="Helbert Y."/>
            <person name="Kane L.T."/>
            <person name="Ebling H."/>
            <person name="Zhang L."/>
            <person name="Liu B."/>
            <person name="Eaton Z."/>
            <person name="Mclaughlin S."/>
            <person name="Kingan S."/>
            <person name="Baybayan P."/>
            <person name="Concepcion G."/>
            <person name="Jordan M."/>
            <person name="Riva A."/>
            <person name="Barbazuk W."/>
            <person name="Harkins T."/>
        </authorList>
    </citation>
    <scope>NUCLEOTIDE SEQUENCE [LARGE SCALE GENOMIC DNA]</scope>
    <source>
        <strain evidence="4">cv. Jamaican Lion 4</strain>
        <tissue evidence="3">Leaf</tissue>
    </source>
</reference>
<comment type="caution">
    <text evidence="3">The sequence shown here is derived from an EMBL/GenBank/DDBJ whole genome shotgun (WGS) entry which is preliminary data.</text>
</comment>
<evidence type="ECO:0000256" key="1">
    <source>
        <dbReference type="SAM" id="MobiDB-lite"/>
    </source>
</evidence>
<proteinExistence type="predicted"/>
<protein>
    <recommendedName>
        <fullName evidence="5">Secreted protein</fullName>
    </recommendedName>
</protein>
<feature type="signal peptide" evidence="2">
    <location>
        <begin position="1"/>
        <end position="21"/>
    </location>
</feature>
<organism evidence="3 4">
    <name type="scientific">Cannabis sativa</name>
    <name type="common">Hemp</name>
    <name type="synonym">Marijuana</name>
    <dbReference type="NCBI Taxonomy" id="3483"/>
    <lineage>
        <taxon>Eukaryota</taxon>
        <taxon>Viridiplantae</taxon>
        <taxon>Streptophyta</taxon>
        <taxon>Embryophyta</taxon>
        <taxon>Tracheophyta</taxon>
        <taxon>Spermatophyta</taxon>
        <taxon>Magnoliopsida</taxon>
        <taxon>eudicotyledons</taxon>
        <taxon>Gunneridae</taxon>
        <taxon>Pentapetalae</taxon>
        <taxon>rosids</taxon>
        <taxon>fabids</taxon>
        <taxon>Rosales</taxon>
        <taxon>Cannabaceae</taxon>
        <taxon>Cannabis</taxon>
    </lineage>
</organism>
<sequence>MGWFRLSTVLAVVIKADLMAAGLQSGVQPSRPDSVSPSGENVNTRRYQVRLEDFWVQSIGSSPRKGSHNRSRFDSDHSSVEINGGCCIRRGRNISFNGVSLIRADSTSRKKMSIAD</sequence>
<dbReference type="EMBL" id="JAATIP010000052">
    <property type="protein sequence ID" value="KAF4383710.1"/>
    <property type="molecule type" value="Genomic_DNA"/>
</dbReference>
<evidence type="ECO:0000313" key="4">
    <source>
        <dbReference type="Proteomes" id="UP000525078"/>
    </source>
</evidence>
<name>A0A7J6GMX6_CANSA</name>
<feature type="compositionally biased region" description="Polar residues" evidence="1">
    <location>
        <begin position="25"/>
        <end position="43"/>
    </location>
</feature>